<dbReference type="Gene3D" id="1.10.1740.10">
    <property type="match status" value="1"/>
</dbReference>
<evidence type="ECO:0000313" key="2">
    <source>
        <dbReference type="Proteomes" id="UP001216907"/>
    </source>
</evidence>
<protein>
    <submittedName>
        <fullName evidence="1">Uncharacterized protein</fullName>
    </submittedName>
</protein>
<dbReference type="InterPro" id="IPR013325">
    <property type="entry name" value="RNA_pol_sigma_r2"/>
</dbReference>
<name>A0ABT6F781_9BACT</name>
<comment type="caution">
    <text evidence="1">The sequence shown here is derived from an EMBL/GenBank/DDBJ whole genome shotgun (WGS) entry which is preliminary data.</text>
</comment>
<proteinExistence type="predicted"/>
<sequence>MSTLSPLLTGKYLTPAEEAELGRALVAGRGDDACDEQIAAAKAARDELVVRNTAFAIRKAVDFRRFYPELNLDDLVGQAILGLIDATGRWNPERARYTTCAGFSVRRRLGEALTLEAMVHIPQYLKSRDKRARPEFLAAAARICRAETGDLVAVVDERSDAPDVEPELADDLERLPAALALLDERPRAIVTRYFNLDGRSPERLGGLRRRLRLSDEGVHRKVDRILDEVRAAF</sequence>
<accession>A0ABT6F781</accession>
<gene>
    <name evidence="1" type="ORF">PZE19_05810</name>
</gene>
<evidence type="ECO:0000313" key="1">
    <source>
        <dbReference type="EMBL" id="MDG3003274.1"/>
    </source>
</evidence>
<dbReference type="RefSeq" id="WP_277859628.1">
    <property type="nucleotide sequence ID" value="NZ_JARRAG010000001.1"/>
</dbReference>
<dbReference type="Proteomes" id="UP001216907">
    <property type="component" value="Unassembled WGS sequence"/>
</dbReference>
<dbReference type="SUPFAM" id="SSF88946">
    <property type="entry name" value="Sigma2 domain of RNA polymerase sigma factors"/>
    <property type="match status" value="1"/>
</dbReference>
<reference evidence="1 2" key="1">
    <citation type="submission" date="2023-03" db="EMBL/GenBank/DDBJ databases">
        <title>Paludisphaera mucosa sp. nov. a novel planctomycete from northern fen.</title>
        <authorList>
            <person name="Ivanova A."/>
        </authorList>
    </citation>
    <scope>NUCLEOTIDE SEQUENCE [LARGE SCALE GENOMIC DNA]</scope>
    <source>
        <strain evidence="1 2">Pla2</strain>
    </source>
</reference>
<organism evidence="1 2">
    <name type="scientific">Paludisphaera mucosa</name>
    <dbReference type="NCBI Taxonomy" id="3030827"/>
    <lineage>
        <taxon>Bacteria</taxon>
        <taxon>Pseudomonadati</taxon>
        <taxon>Planctomycetota</taxon>
        <taxon>Planctomycetia</taxon>
        <taxon>Isosphaerales</taxon>
        <taxon>Isosphaeraceae</taxon>
        <taxon>Paludisphaera</taxon>
    </lineage>
</organism>
<dbReference type="EMBL" id="JARRAG010000001">
    <property type="protein sequence ID" value="MDG3003274.1"/>
    <property type="molecule type" value="Genomic_DNA"/>
</dbReference>
<keyword evidence="2" id="KW-1185">Reference proteome</keyword>